<proteinExistence type="predicted"/>
<evidence type="ECO:0000313" key="1">
    <source>
        <dbReference type="EMBL" id="GBN23454.1"/>
    </source>
</evidence>
<dbReference type="EMBL" id="BGPR01122188">
    <property type="protein sequence ID" value="GBN23492.1"/>
    <property type="molecule type" value="Genomic_DNA"/>
</dbReference>
<dbReference type="EMBL" id="BGPR01122197">
    <property type="protein sequence ID" value="GBN23518.1"/>
    <property type="molecule type" value="Genomic_DNA"/>
</dbReference>
<evidence type="ECO:0000313" key="3">
    <source>
        <dbReference type="EMBL" id="GBN23518.1"/>
    </source>
</evidence>
<organism evidence="3 5">
    <name type="scientific">Araneus ventricosus</name>
    <name type="common">Orbweaver spider</name>
    <name type="synonym">Epeira ventricosa</name>
    <dbReference type="NCBI Taxonomy" id="182803"/>
    <lineage>
        <taxon>Eukaryota</taxon>
        <taxon>Metazoa</taxon>
        <taxon>Ecdysozoa</taxon>
        <taxon>Arthropoda</taxon>
        <taxon>Chelicerata</taxon>
        <taxon>Arachnida</taxon>
        <taxon>Araneae</taxon>
        <taxon>Araneomorphae</taxon>
        <taxon>Entelegynae</taxon>
        <taxon>Araneoidea</taxon>
        <taxon>Araneidae</taxon>
        <taxon>Araneus</taxon>
    </lineage>
</organism>
<dbReference type="EMBL" id="BGPR01122199">
    <property type="protein sequence ID" value="GBN23532.1"/>
    <property type="molecule type" value="Genomic_DNA"/>
</dbReference>
<name>A0A4Y2M8U7_ARAVE</name>
<accession>A0A4Y2M8U7</accession>
<evidence type="ECO:0000313" key="2">
    <source>
        <dbReference type="EMBL" id="GBN23492.1"/>
    </source>
</evidence>
<evidence type="ECO:0000313" key="4">
    <source>
        <dbReference type="EMBL" id="GBN23532.1"/>
    </source>
</evidence>
<keyword evidence="5" id="KW-1185">Reference proteome</keyword>
<sequence>MLKKLPLGSMGVRPLILLLCGFTFLKTKNKLVTAFTICMETYDSPCKNQADAEYTGPCIDSDPTLSSIDIQAQESKTHSKRHLMWVKAIINHLGSA</sequence>
<evidence type="ECO:0000313" key="5">
    <source>
        <dbReference type="Proteomes" id="UP000499080"/>
    </source>
</evidence>
<dbReference type="AlphaFoldDB" id="A0A4Y2M8U7"/>
<reference evidence="3 5" key="1">
    <citation type="journal article" date="2019" name="Sci. Rep.">
        <title>Orb-weaving spider Araneus ventricosus genome elucidates the spidroin gene catalogue.</title>
        <authorList>
            <person name="Kono N."/>
            <person name="Nakamura H."/>
            <person name="Ohtoshi R."/>
            <person name="Moran D.A.P."/>
            <person name="Shinohara A."/>
            <person name="Yoshida Y."/>
            <person name="Fujiwara M."/>
            <person name="Mori M."/>
            <person name="Tomita M."/>
            <person name="Arakawa K."/>
        </authorList>
    </citation>
    <scope>NUCLEOTIDE SEQUENCE [LARGE SCALE GENOMIC DNA]</scope>
</reference>
<comment type="caution">
    <text evidence="3">The sequence shown here is derived from an EMBL/GenBank/DDBJ whole genome shotgun (WGS) entry which is preliminary data.</text>
</comment>
<protein>
    <submittedName>
        <fullName evidence="3">Uncharacterized protein</fullName>
    </submittedName>
</protein>
<dbReference type="Proteomes" id="UP000499080">
    <property type="component" value="Unassembled WGS sequence"/>
</dbReference>
<gene>
    <name evidence="3" type="ORF">AVEN_172606_1</name>
    <name evidence="4" type="ORF">AVEN_214889_1</name>
    <name evidence="2" type="ORF">AVEN_78813_1</name>
    <name evidence="1" type="ORF">AVEN_98121_1</name>
</gene>
<dbReference type="EMBL" id="BGPR01122174">
    <property type="protein sequence ID" value="GBN23454.1"/>
    <property type="molecule type" value="Genomic_DNA"/>
</dbReference>